<dbReference type="AlphaFoldDB" id="A0AAN5D9J2"/>
<evidence type="ECO:0000313" key="1">
    <source>
        <dbReference type="EMBL" id="GMR58580.1"/>
    </source>
</evidence>
<protein>
    <submittedName>
        <fullName evidence="1">Uncharacterized protein</fullName>
    </submittedName>
</protein>
<gene>
    <name evidence="1" type="ORF">PMAYCL1PPCAC_28775</name>
</gene>
<reference evidence="2" key="1">
    <citation type="submission" date="2022-10" db="EMBL/GenBank/DDBJ databases">
        <title>Genome assembly of Pristionchus species.</title>
        <authorList>
            <person name="Yoshida K."/>
            <person name="Sommer R.J."/>
        </authorList>
    </citation>
    <scope>NUCLEOTIDE SEQUENCE [LARGE SCALE GENOMIC DNA]</scope>
    <source>
        <strain evidence="2">RS5460</strain>
    </source>
</reference>
<dbReference type="Proteomes" id="UP001328107">
    <property type="component" value="Unassembled WGS sequence"/>
</dbReference>
<organism evidence="1 2">
    <name type="scientific">Pristionchus mayeri</name>
    <dbReference type="NCBI Taxonomy" id="1317129"/>
    <lineage>
        <taxon>Eukaryota</taxon>
        <taxon>Metazoa</taxon>
        <taxon>Ecdysozoa</taxon>
        <taxon>Nematoda</taxon>
        <taxon>Chromadorea</taxon>
        <taxon>Rhabditida</taxon>
        <taxon>Rhabditina</taxon>
        <taxon>Diplogasteromorpha</taxon>
        <taxon>Diplogasteroidea</taxon>
        <taxon>Neodiplogasteridae</taxon>
        <taxon>Pristionchus</taxon>
    </lineage>
</organism>
<dbReference type="EMBL" id="BTRK01000006">
    <property type="protein sequence ID" value="GMR58580.1"/>
    <property type="molecule type" value="Genomic_DNA"/>
</dbReference>
<evidence type="ECO:0000313" key="2">
    <source>
        <dbReference type="Proteomes" id="UP001328107"/>
    </source>
</evidence>
<name>A0AAN5D9J2_9BILA</name>
<feature type="non-terminal residue" evidence="1">
    <location>
        <position position="74"/>
    </location>
</feature>
<keyword evidence="2" id="KW-1185">Reference proteome</keyword>
<accession>A0AAN5D9J2</accession>
<feature type="non-terminal residue" evidence="1">
    <location>
        <position position="1"/>
    </location>
</feature>
<sequence>LRNGRDGLVLGSLSDCLDQTQAIHSIRAGVMGSLRGRRSGKSILLSWNLIRMSEIGLVVGSARYTLVATDRILR</sequence>
<proteinExistence type="predicted"/>
<comment type="caution">
    <text evidence="1">The sequence shown here is derived from an EMBL/GenBank/DDBJ whole genome shotgun (WGS) entry which is preliminary data.</text>
</comment>